<evidence type="ECO:0000256" key="6">
    <source>
        <dbReference type="ARBA" id="ARBA00035136"/>
    </source>
</evidence>
<dbReference type="OrthoDB" id="9808392at2"/>
<evidence type="ECO:0000313" key="8">
    <source>
        <dbReference type="EMBL" id="AMK54198.1"/>
    </source>
</evidence>
<dbReference type="PANTHER" id="PTHR33398:SF1">
    <property type="entry name" value="SMALL RIBOSOMAL SUBUNIT PROTEIN BS20C"/>
    <property type="match status" value="1"/>
</dbReference>
<dbReference type="PATRIC" id="fig|1702221.3.peg.1027"/>
<dbReference type="EMBL" id="CP011391">
    <property type="protein sequence ID" value="AMK54198.1"/>
    <property type="molecule type" value="Genomic_DNA"/>
</dbReference>
<reference evidence="8 10" key="1">
    <citation type="journal article" date="2016" name="Gut Pathog.">
        <title>Whole genome sequencing of "Faecalibaculum rodentium" ALO17, isolated from C57BL/6J laboratory mouse feces.</title>
        <authorList>
            <person name="Lim S."/>
            <person name="Chang D.H."/>
            <person name="Ahn S."/>
            <person name="Kim B.C."/>
        </authorList>
    </citation>
    <scope>NUCLEOTIDE SEQUENCE [LARGE SCALE GENOMIC DNA]</scope>
    <source>
        <strain evidence="8 10">Alo17</strain>
    </source>
</reference>
<dbReference type="GeneID" id="78477833"/>
<keyword evidence="4 7" id="KW-0689">Ribosomal protein</keyword>
<comment type="similarity">
    <text evidence="1 7">Belongs to the bacterial ribosomal protein bS20 family.</text>
</comment>
<evidence type="ECO:0000256" key="1">
    <source>
        <dbReference type="ARBA" id="ARBA00007634"/>
    </source>
</evidence>
<evidence type="ECO:0000256" key="5">
    <source>
        <dbReference type="ARBA" id="ARBA00023274"/>
    </source>
</evidence>
<dbReference type="EMBL" id="MPJZ01000029">
    <property type="protein sequence ID" value="OLU46531.1"/>
    <property type="molecule type" value="Genomic_DNA"/>
</dbReference>
<evidence type="ECO:0000313" key="10">
    <source>
        <dbReference type="Proteomes" id="UP000069771"/>
    </source>
</evidence>
<dbReference type="RefSeq" id="WP_067556243.1">
    <property type="nucleotide sequence ID" value="NZ_CAJTBG010000020.1"/>
</dbReference>
<dbReference type="InterPro" id="IPR002583">
    <property type="entry name" value="Ribosomal_bS20"/>
</dbReference>
<dbReference type="Pfam" id="PF01649">
    <property type="entry name" value="Ribosomal_S20p"/>
    <property type="match status" value="1"/>
</dbReference>
<accession>A0A140DU71</accession>
<dbReference type="Gene3D" id="1.20.58.110">
    <property type="entry name" value="Ribosomal protein S20"/>
    <property type="match status" value="1"/>
</dbReference>
<dbReference type="HAMAP" id="MF_00500">
    <property type="entry name" value="Ribosomal_bS20"/>
    <property type="match status" value="1"/>
</dbReference>
<gene>
    <name evidence="7" type="primary">rpsT</name>
    <name evidence="8" type="ORF">AALO17_10640</name>
    <name evidence="9" type="ORF">BO223_02105</name>
</gene>
<evidence type="ECO:0000256" key="4">
    <source>
        <dbReference type="ARBA" id="ARBA00022980"/>
    </source>
</evidence>
<keyword evidence="2 7" id="KW-0699">rRNA-binding</keyword>
<dbReference type="GO" id="GO:0003735">
    <property type="term" value="F:structural constituent of ribosome"/>
    <property type="evidence" value="ECO:0007669"/>
    <property type="project" value="InterPro"/>
</dbReference>
<sequence>MPQIKSQKKRVKTNNKAHKLIVSQKSALKTSIKKVLAAVDAKDKEAALKAYAECESKLDKAVSKGFKHKNYSSRQKARLAKAINAIEA</sequence>
<dbReference type="GO" id="GO:0006412">
    <property type="term" value="P:translation"/>
    <property type="evidence" value="ECO:0007669"/>
    <property type="project" value="UniProtKB-UniRule"/>
</dbReference>
<dbReference type="AlphaFoldDB" id="A0A140DU71"/>
<dbReference type="InterPro" id="IPR036510">
    <property type="entry name" value="Ribosomal_bS20_sf"/>
</dbReference>
<evidence type="ECO:0000256" key="3">
    <source>
        <dbReference type="ARBA" id="ARBA00022884"/>
    </source>
</evidence>
<keyword evidence="5 7" id="KW-0687">Ribonucleoprotein</keyword>
<keyword evidence="3 7" id="KW-0694">RNA-binding</keyword>
<dbReference type="GO" id="GO:0070181">
    <property type="term" value="F:small ribosomal subunit rRNA binding"/>
    <property type="evidence" value="ECO:0007669"/>
    <property type="project" value="TreeGrafter"/>
</dbReference>
<name>A0A140DU71_9FIRM</name>
<dbReference type="NCBIfam" id="TIGR00029">
    <property type="entry name" value="S20"/>
    <property type="match status" value="1"/>
</dbReference>
<reference evidence="9 11" key="2">
    <citation type="submission" date="2016-11" db="EMBL/GenBank/DDBJ databases">
        <title>Description of two novel members of the family Erysipelotrichaceae: Ileibacterium lipovorans gen. nov., sp. nov. and Dubosiella newyorkensis, gen. nov., sp. nov.</title>
        <authorList>
            <person name="Cox L.M."/>
            <person name="Sohn J."/>
            <person name="Tyrrell K.L."/>
            <person name="Citron D.M."/>
            <person name="Lawson P.A."/>
            <person name="Patel N.B."/>
            <person name="Iizumi T."/>
            <person name="Perez-Perez G.I."/>
            <person name="Goldstein E.J."/>
            <person name="Blaser M.J."/>
        </authorList>
    </citation>
    <scope>NUCLEOTIDE SEQUENCE [LARGE SCALE GENOMIC DNA]</scope>
    <source>
        <strain evidence="9 11">NYU-BL-K8</strain>
    </source>
</reference>
<dbReference type="PANTHER" id="PTHR33398">
    <property type="entry name" value="30S RIBOSOMAL PROTEIN S20"/>
    <property type="match status" value="1"/>
</dbReference>
<dbReference type="Proteomes" id="UP000069771">
    <property type="component" value="Chromosome"/>
</dbReference>
<proteinExistence type="inferred from homology"/>
<evidence type="ECO:0000256" key="2">
    <source>
        <dbReference type="ARBA" id="ARBA00022730"/>
    </source>
</evidence>
<keyword evidence="10" id="KW-1185">Reference proteome</keyword>
<protein>
    <recommendedName>
        <fullName evidence="6 7">Small ribosomal subunit protein bS20</fullName>
    </recommendedName>
</protein>
<dbReference type="KEGG" id="fro:AALO17_10640"/>
<dbReference type="STRING" id="1702221.AALO17_10640"/>
<comment type="function">
    <text evidence="7">Binds directly to 16S ribosomal RNA.</text>
</comment>
<evidence type="ECO:0000256" key="7">
    <source>
        <dbReference type="HAMAP-Rule" id="MF_00500"/>
    </source>
</evidence>
<dbReference type="Proteomes" id="UP000186758">
    <property type="component" value="Unassembled WGS sequence"/>
</dbReference>
<evidence type="ECO:0000313" key="11">
    <source>
        <dbReference type="Proteomes" id="UP000186758"/>
    </source>
</evidence>
<dbReference type="SUPFAM" id="SSF46992">
    <property type="entry name" value="Ribosomal protein S20"/>
    <property type="match status" value="1"/>
</dbReference>
<evidence type="ECO:0000313" key="9">
    <source>
        <dbReference type="EMBL" id="OLU46531.1"/>
    </source>
</evidence>
<organism evidence="8 10">
    <name type="scientific">Faecalibaculum rodentium</name>
    <dbReference type="NCBI Taxonomy" id="1702221"/>
    <lineage>
        <taxon>Bacteria</taxon>
        <taxon>Bacillati</taxon>
        <taxon>Bacillota</taxon>
        <taxon>Erysipelotrichia</taxon>
        <taxon>Erysipelotrichales</taxon>
        <taxon>Erysipelotrichaceae</taxon>
        <taxon>Faecalibaculum</taxon>
    </lineage>
</organism>
<dbReference type="GO" id="GO:0015935">
    <property type="term" value="C:small ribosomal subunit"/>
    <property type="evidence" value="ECO:0007669"/>
    <property type="project" value="TreeGrafter"/>
</dbReference>